<evidence type="ECO:0000313" key="7">
    <source>
        <dbReference type="EMBL" id="SUZ31869.1"/>
    </source>
</evidence>
<dbReference type="SUPFAM" id="SSF46626">
    <property type="entry name" value="Cytochrome c"/>
    <property type="match status" value="2"/>
</dbReference>
<name>A0A3B0MQF9_9RHOB</name>
<evidence type="ECO:0000256" key="2">
    <source>
        <dbReference type="ARBA" id="ARBA00022723"/>
    </source>
</evidence>
<keyword evidence="2 4" id="KW-0479">Metal-binding</keyword>
<evidence type="ECO:0000256" key="1">
    <source>
        <dbReference type="ARBA" id="ARBA00022617"/>
    </source>
</evidence>
<dbReference type="EMBL" id="UIHC01000012">
    <property type="protein sequence ID" value="SUZ31869.1"/>
    <property type="molecule type" value="Genomic_DNA"/>
</dbReference>
<dbReference type="Proteomes" id="UP000272908">
    <property type="component" value="Unassembled WGS sequence"/>
</dbReference>
<evidence type="ECO:0000259" key="6">
    <source>
        <dbReference type="PROSITE" id="PS51007"/>
    </source>
</evidence>
<dbReference type="Gene3D" id="1.10.760.10">
    <property type="entry name" value="Cytochrome c-like domain"/>
    <property type="match status" value="1"/>
</dbReference>
<gene>
    <name evidence="7" type="ORF">ROE7235_01620</name>
</gene>
<dbReference type="PROSITE" id="PS51007">
    <property type="entry name" value="CYTC"/>
    <property type="match status" value="1"/>
</dbReference>
<dbReference type="OrthoDB" id="9811281at2"/>
<protein>
    <recommendedName>
        <fullName evidence="6">Cytochrome c domain-containing protein</fullName>
    </recommendedName>
</protein>
<proteinExistence type="predicted"/>
<keyword evidence="3 4" id="KW-0408">Iron</keyword>
<dbReference type="GO" id="GO:0009055">
    <property type="term" value="F:electron transfer activity"/>
    <property type="evidence" value="ECO:0007669"/>
    <property type="project" value="InterPro"/>
</dbReference>
<dbReference type="Pfam" id="PF13442">
    <property type="entry name" value="Cytochrome_CBB3"/>
    <property type="match status" value="1"/>
</dbReference>
<dbReference type="GO" id="GO:0046872">
    <property type="term" value="F:metal ion binding"/>
    <property type="evidence" value="ECO:0007669"/>
    <property type="project" value="UniProtKB-KW"/>
</dbReference>
<dbReference type="RefSeq" id="WP_121094410.1">
    <property type="nucleotide sequence ID" value="NZ_UIHC01000012.1"/>
</dbReference>
<keyword evidence="5" id="KW-0732">Signal</keyword>
<evidence type="ECO:0000256" key="4">
    <source>
        <dbReference type="PROSITE-ProRule" id="PRU00433"/>
    </source>
</evidence>
<evidence type="ECO:0000313" key="8">
    <source>
        <dbReference type="Proteomes" id="UP000272908"/>
    </source>
</evidence>
<sequence length="282" mass="30835">MTRFNCIPQVAALATFGALAFAQGALAQVSAPPQEHGPNQQYFVHGAPQVQSEGWTIAAGGRIYDNWWEALDREDPEGTNPVYPASAEQSGPGTYRCKECHGWDYQGADGIYSKGSHFTGIKGVMGVSGMPAEQIMPMLRDANHPYTKDMITDDEILRLATFLSKGLVDMRGFIDYDTRSVIRGSGDLDRGREIFQTTCAACHGFDGRALDWGSGDEHNFVGTEAVELPDEVMNKISNAHPGAAMINLRAFSVEDRINVMNYIATLPTGLEDYEDDDDDDKG</sequence>
<organism evidence="7 8">
    <name type="scientific">Roseinatronobacter ekhonensis</name>
    <dbReference type="NCBI Taxonomy" id="254356"/>
    <lineage>
        <taxon>Bacteria</taxon>
        <taxon>Pseudomonadati</taxon>
        <taxon>Pseudomonadota</taxon>
        <taxon>Alphaproteobacteria</taxon>
        <taxon>Rhodobacterales</taxon>
        <taxon>Paracoccaceae</taxon>
        <taxon>Roseinatronobacter</taxon>
    </lineage>
</organism>
<evidence type="ECO:0000256" key="5">
    <source>
        <dbReference type="SAM" id="SignalP"/>
    </source>
</evidence>
<accession>A0A3B0MQF9</accession>
<dbReference type="AlphaFoldDB" id="A0A3B0MQF9"/>
<dbReference type="InterPro" id="IPR009056">
    <property type="entry name" value="Cyt_c-like_dom"/>
</dbReference>
<reference evidence="8" key="1">
    <citation type="submission" date="2018-08" db="EMBL/GenBank/DDBJ databases">
        <authorList>
            <person name="Rodrigo-Torres L."/>
            <person name="Arahal R. D."/>
            <person name="Lucena T."/>
        </authorList>
    </citation>
    <scope>NUCLEOTIDE SEQUENCE [LARGE SCALE GENOMIC DNA]</scope>
    <source>
        <strain evidence="8">CECT 7235</strain>
    </source>
</reference>
<keyword evidence="8" id="KW-1185">Reference proteome</keyword>
<evidence type="ECO:0000256" key="3">
    <source>
        <dbReference type="ARBA" id="ARBA00023004"/>
    </source>
</evidence>
<feature type="domain" description="Cytochrome c" evidence="6">
    <location>
        <begin position="186"/>
        <end position="267"/>
    </location>
</feature>
<feature type="signal peptide" evidence="5">
    <location>
        <begin position="1"/>
        <end position="27"/>
    </location>
</feature>
<dbReference type="GO" id="GO:0020037">
    <property type="term" value="F:heme binding"/>
    <property type="evidence" value="ECO:0007669"/>
    <property type="project" value="InterPro"/>
</dbReference>
<dbReference type="InterPro" id="IPR036909">
    <property type="entry name" value="Cyt_c-like_dom_sf"/>
</dbReference>
<keyword evidence="1 4" id="KW-0349">Heme</keyword>
<feature type="chain" id="PRO_5017207368" description="Cytochrome c domain-containing protein" evidence="5">
    <location>
        <begin position="28"/>
        <end position="282"/>
    </location>
</feature>